<dbReference type="EMBL" id="BK032847">
    <property type="protein sequence ID" value="DAF63994.1"/>
    <property type="molecule type" value="Genomic_DNA"/>
</dbReference>
<organism evidence="1">
    <name type="scientific">Siphoviridae sp. ctGkF2</name>
    <dbReference type="NCBI Taxonomy" id="2827823"/>
    <lineage>
        <taxon>Viruses</taxon>
        <taxon>Duplodnaviria</taxon>
        <taxon>Heunggongvirae</taxon>
        <taxon>Uroviricota</taxon>
        <taxon>Caudoviricetes</taxon>
    </lineage>
</organism>
<accession>A0A8S5TMF4</accession>
<evidence type="ECO:0000313" key="1">
    <source>
        <dbReference type="EMBL" id="DAF63994.1"/>
    </source>
</evidence>
<sequence length="152" mass="16877">MFTFDAENVVQELASAVAERVAWNVEFSGIEHDLQYITDTAVSDALEKLQADELQGKSHVIACIKHVLETVEFSAHDLFSPYTVDLHDLRLDNKEHVDNALVELGGFHDLGCSTIDELITQCTLTAIELCARQALDETAGELSELVDRVFDN</sequence>
<protein>
    <submittedName>
        <fullName evidence="1">Uncharacterized protein</fullName>
    </submittedName>
</protein>
<reference evidence="1" key="1">
    <citation type="journal article" date="2021" name="Proc. Natl. Acad. Sci. U.S.A.">
        <title>A Catalog of Tens of Thousands of Viruses from Human Metagenomes Reveals Hidden Associations with Chronic Diseases.</title>
        <authorList>
            <person name="Tisza M.J."/>
            <person name="Buck C.B."/>
        </authorList>
    </citation>
    <scope>NUCLEOTIDE SEQUENCE</scope>
    <source>
        <strain evidence="1">CtGkF2</strain>
    </source>
</reference>
<proteinExistence type="predicted"/>
<name>A0A8S5TMF4_9CAUD</name>